<dbReference type="AlphaFoldDB" id="A0A445DRB4"/>
<dbReference type="Proteomes" id="UP000289738">
    <property type="component" value="Chromosome A03"/>
</dbReference>
<evidence type="ECO:0000313" key="3">
    <source>
        <dbReference type="Proteomes" id="UP000289738"/>
    </source>
</evidence>
<name>A0A445DRB4_ARAHY</name>
<gene>
    <name evidence="2" type="ORF">Ahy_A03g011640</name>
</gene>
<keyword evidence="3" id="KW-1185">Reference proteome</keyword>
<organism evidence="2 3">
    <name type="scientific">Arachis hypogaea</name>
    <name type="common">Peanut</name>
    <dbReference type="NCBI Taxonomy" id="3818"/>
    <lineage>
        <taxon>Eukaryota</taxon>
        <taxon>Viridiplantae</taxon>
        <taxon>Streptophyta</taxon>
        <taxon>Embryophyta</taxon>
        <taxon>Tracheophyta</taxon>
        <taxon>Spermatophyta</taxon>
        <taxon>Magnoliopsida</taxon>
        <taxon>eudicotyledons</taxon>
        <taxon>Gunneridae</taxon>
        <taxon>Pentapetalae</taxon>
        <taxon>rosids</taxon>
        <taxon>fabids</taxon>
        <taxon>Fabales</taxon>
        <taxon>Fabaceae</taxon>
        <taxon>Papilionoideae</taxon>
        <taxon>50 kb inversion clade</taxon>
        <taxon>dalbergioids sensu lato</taxon>
        <taxon>Dalbergieae</taxon>
        <taxon>Pterocarpus clade</taxon>
        <taxon>Arachis</taxon>
    </lineage>
</organism>
<proteinExistence type="predicted"/>
<accession>A0A445DRB4</accession>
<dbReference type="EMBL" id="SDMP01000003">
    <property type="protein sequence ID" value="RYR65710.1"/>
    <property type="molecule type" value="Genomic_DNA"/>
</dbReference>
<sequence>MKNARTQSRRKGKKGNGKKKERETEDKGEEERRRNSAVELGAAGELLSQRKKGEANVTHEGEGGAAVEPRPVAVVRASPLSFAEGETQREDADLHHRASLLSSRLHHCRTLFPLPSGDAAEEESFLCRCCYRKSWLLPSFMLKLVTGKDKLLRHPLRSNTEPPVL</sequence>
<feature type="compositionally biased region" description="Basic and acidic residues" evidence="1">
    <location>
        <begin position="18"/>
        <end position="36"/>
    </location>
</feature>
<feature type="region of interest" description="Disordered" evidence="1">
    <location>
        <begin position="1"/>
        <end position="72"/>
    </location>
</feature>
<evidence type="ECO:0000256" key="1">
    <source>
        <dbReference type="SAM" id="MobiDB-lite"/>
    </source>
</evidence>
<feature type="compositionally biased region" description="Basic residues" evidence="1">
    <location>
        <begin position="7"/>
        <end position="17"/>
    </location>
</feature>
<reference evidence="2 3" key="1">
    <citation type="submission" date="2019-01" db="EMBL/GenBank/DDBJ databases">
        <title>Sequencing of cultivated peanut Arachis hypogaea provides insights into genome evolution and oil improvement.</title>
        <authorList>
            <person name="Chen X."/>
        </authorList>
    </citation>
    <scope>NUCLEOTIDE SEQUENCE [LARGE SCALE GENOMIC DNA]</scope>
    <source>
        <strain evidence="3">cv. Fuhuasheng</strain>
        <tissue evidence="2">Leaves</tissue>
    </source>
</reference>
<feature type="compositionally biased region" description="Basic and acidic residues" evidence="1">
    <location>
        <begin position="51"/>
        <end position="62"/>
    </location>
</feature>
<comment type="caution">
    <text evidence="2">The sequence shown here is derived from an EMBL/GenBank/DDBJ whole genome shotgun (WGS) entry which is preliminary data.</text>
</comment>
<evidence type="ECO:0000313" key="2">
    <source>
        <dbReference type="EMBL" id="RYR65710.1"/>
    </source>
</evidence>
<protein>
    <submittedName>
        <fullName evidence="2">Uncharacterized protein</fullName>
    </submittedName>
</protein>